<evidence type="ECO:0000313" key="2">
    <source>
        <dbReference type="Proteomes" id="UP001055439"/>
    </source>
</evidence>
<proteinExistence type="predicted"/>
<protein>
    <submittedName>
        <fullName evidence="1">Uncharacterized protein</fullName>
    </submittedName>
</protein>
<gene>
    <name evidence="1" type="ORF">MUK42_21495</name>
</gene>
<dbReference type="Proteomes" id="UP001055439">
    <property type="component" value="Chromosome 2"/>
</dbReference>
<dbReference type="EMBL" id="CP097504">
    <property type="protein sequence ID" value="URD90264.1"/>
    <property type="molecule type" value="Genomic_DNA"/>
</dbReference>
<name>A0A9E7F6B3_9LILI</name>
<organism evidence="1 2">
    <name type="scientific">Musa troglodytarum</name>
    <name type="common">fe'i banana</name>
    <dbReference type="NCBI Taxonomy" id="320322"/>
    <lineage>
        <taxon>Eukaryota</taxon>
        <taxon>Viridiplantae</taxon>
        <taxon>Streptophyta</taxon>
        <taxon>Embryophyta</taxon>
        <taxon>Tracheophyta</taxon>
        <taxon>Spermatophyta</taxon>
        <taxon>Magnoliopsida</taxon>
        <taxon>Liliopsida</taxon>
        <taxon>Zingiberales</taxon>
        <taxon>Musaceae</taxon>
        <taxon>Musa</taxon>
    </lineage>
</organism>
<accession>A0A9E7F6B3</accession>
<keyword evidence="2" id="KW-1185">Reference proteome</keyword>
<dbReference type="AlphaFoldDB" id="A0A9E7F6B3"/>
<evidence type="ECO:0000313" key="1">
    <source>
        <dbReference type="EMBL" id="URD90264.1"/>
    </source>
</evidence>
<reference evidence="1" key="1">
    <citation type="submission" date="2022-05" db="EMBL/GenBank/DDBJ databases">
        <title>The Musa troglodytarum L. genome provides insights into the mechanism of non-climacteric behaviour and enrichment of carotenoids.</title>
        <authorList>
            <person name="Wang J."/>
        </authorList>
    </citation>
    <scope>NUCLEOTIDE SEQUENCE</scope>
    <source>
        <tissue evidence="1">Leaf</tissue>
    </source>
</reference>
<sequence>MKKDRKPMQERLAMEEIERGGGRYAAAFSWLAREWGNVRRECLRRTRVGKPWAGGKGEVERYARVRAVARLRGGAVLADRYDGWGPSQG</sequence>